<evidence type="ECO:0000313" key="2">
    <source>
        <dbReference type="EMBL" id="MDR6510964.1"/>
    </source>
</evidence>
<proteinExistence type="predicted"/>
<dbReference type="InterPro" id="IPR013813">
    <property type="entry name" value="Endoribo_LPSP/chorism_mut-like"/>
</dbReference>
<feature type="domain" description="Endoribonuclease L-PSP/chorismate mutase-like" evidence="1">
    <location>
        <begin position="8"/>
        <end position="140"/>
    </location>
</feature>
<reference evidence="2 3" key="1">
    <citation type="submission" date="2023-07" db="EMBL/GenBank/DDBJ databases">
        <title>Sorghum-associated microbial communities from plants grown in Nebraska, USA.</title>
        <authorList>
            <person name="Schachtman D."/>
        </authorList>
    </citation>
    <scope>NUCLEOTIDE SEQUENCE [LARGE SCALE GENOMIC DNA]</scope>
    <source>
        <strain evidence="2 3">DS1027</strain>
    </source>
</reference>
<dbReference type="Gene3D" id="3.30.1330.40">
    <property type="entry name" value="RutC-like"/>
    <property type="match status" value="1"/>
</dbReference>
<dbReference type="SUPFAM" id="SSF55298">
    <property type="entry name" value="YjgF-like"/>
    <property type="match status" value="1"/>
</dbReference>
<sequence length="157" mass="16508">MTQSLSPEARLEELGLVLPPAIPSIANFAPALLDGGLLYLSGQGPRDAAGYRFGKVGADVSADEAREHARLVGLSLLAVIRQELGSLDRVRRVVRLFGMVNATPDFVLHSRVIDGCSDLMCAVFGEEAGRHARSAVGVGSLPGNITVEIEAVVAVHP</sequence>
<accession>A0ABU1ML83</accession>
<evidence type="ECO:0000259" key="1">
    <source>
        <dbReference type="Pfam" id="PF14588"/>
    </source>
</evidence>
<keyword evidence="3" id="KW-1185">Reference proteome</keyword>
<protein>
    <submittedName>
        <fullName evidence="2">Enamine deaminase RidA (YjgF/YER057c/UK114 family)</fullName>
    </submittedName>
</protein>
<dbReference type="InterPro" id="IPR035959">
    <property type="entry name" value="RutC-like_sf"/>
</dbReference>
<comment type="caution">
    <text evidence="2">The sequence shown here is derived from an EMBL/GenBank/DDBJ whole genome shotgun (WGS) entry which is preliminary data.</text>
</comment>
<evidence type="ECO:0000313" key="3">
    <source>
        <dbReference type="Proteomes" id="UP001184150"/>
    </source>
</evidence>
<organism evidence="2 3">
    <name type="scientific">Novosphingobium capsulatum</name>
    <dbReference type="NCBI Taxonomy" id="13688"/>
    <lineage>
        <taxon>Bacteria</taxon>
        <taxon>Pseudomonadati</taxon>
        <taxon>Pseudomonadota</taxon>
        <taxon>Alphaproteobacteria</taxon>
        <taxon>Sphingomonadales</taxon>
        <taxon>Sphingomonadaceae</taxon>
        <taxon>Novosphingobium</taxon>
    </lineage>
</organism>
<name>A0ABU1ML83_9SPHN</name>
<dbReference type="PANTHER" id="PTHR43760:SF1">
    <property type="entry name" value="ENDORIBONUCLEASE L-PSP_CHORISMATE MUTASE-LIKE DOMAIN-CONTAINING PROTEIN"/>
    <property type="match status" value="1"/>
</dbReference>
<dbReference type="CDD" id="cd02199">
    <property type="entry name" value="YjgF_YER057c_UK114_like_1"/>
    <property type="match status" value="1"/>
</dbReference>
<dbReference type="Proteomes" id="UP001184150">
    <property type="component" value="Unassembled WGS sequence"/>
</dbReference>
<gene>
    <name evidence="2" type="ORF">J2792_001836</name>
</gene>
<dbReference type="Pfam" id="PF14588">
    <property type="entry name" value="YjgF_endoribonc"/>
    <property type="match status" value="1"/>
</dbReference>
<dbReference type="EMBL" id="JAVDRD010000004">
    <property type="protein sequence ID" value="MDR6510964.1"/>
    <property type="molecule type" value="Genomic_DNA"/>
</dbReference>
<dbReference type="PANTHER" id="PTHR43760">
    <property type="entry name" value="ENDORIBONUCLEASE-RELATED"/>
    <property type="match status" value="1"/>
</dbReference>
<dbReference type="RefSeq" id="WP_022677700.1">
    <property type="nucleotide sequence ID" value="NZ_JAVDRD010000004.1"/>
</dbReference>